<keyword evidence="9" id="KW-1015">Disulfide bond</keyword>
<keyword evidence="10" id="KW-0675">Receptor</keyword>
<feature type="domain" description="G-protein coupled receptors family 1 profile" evidence="14">
    <location>
        <begin position="1"/>
        <end position="221"/>
    </location>
</feature>
<dbReference type="Proteomes" id="UP000736164">
    <property type="component" value="Unassembled WGS sequence"/>
</dbReference>
<evidence type="ECO:0000256" key="7">
    <source>
        <dbReference type="ARBA" id="ARBA00023040"/>
    </source>
</evidence>
<sequence length="754" mass="85119">MFGSTALIPKMIEAFLFDSQFITYEGCLANMFFVHFFTSLQSLTIVVLAYDRFVAICFPLKYHIIITIAGMGEILAGIWILAAGVTIAAVGFTTRLSFCKSIVVNSYFCDHGPMYRMSCNDNSPNNVIAKISITILLVAPLALILSSYISIILALLRIASMEERLRAVKTCTSHLMLVAVFYLPISAIYIAANFTTIDPNTRIISTSLSSTMPPMMNPIIYTMKTEEINKQIILGLKMENYRNWHACNMPLQMQPFKVRVTDTYRRMETTTGKSYLAMSSLNSTLPQNVSFVRPQFFYINGFSNIPHAKYYYIFLCFVFIVTVLGNSFIMFIIYMEQNLHTPKYVAVFHLAVVDMCGSTALIPKMIETFLFDFQFITYEACLANMFFVHFFSSLQSLTIVILAYDRFVAICFPLKYHIIITTAGITKILAGIWILAAAVILSLVGFTTRLSFCKSIVVNSYFCDHGPMYRMSCNDNSPNNVIAKISITILLVAPLALILSSYISIILALLRIASMEERLRAVKTCTSHLMLVAVFYLPISAIYIAANFTTIDPNTRIISTSLSSTMPPMMNPIIYTMKTEEVMKAVRKLQKRNKFFHLRNIGRLHPMLSLTVAEKLINTFVFSRIDYCNALLSGVSKSTLNKLQYVQNSEARNLTWSSANDHITPILESLHWLPVKFHVDFKFLCSPIKLCMDWHLSTCLNYYRPTPHLATFALLILVSLLSPKPVYIVWVTGHSPVMPPSSGTLSPRTESHPL</sequence>
<dbReference type="Pfam" id="PF13853">
    <property type="entry name" value="7tm_4"/>
    <property type="match status" value="2"/>
</dbReference>
<protein>
    <submittedName>
        <fullName evidence="15">O51F2 protein</fullName>
    </submittedName>
</protein>
<dbReference type="InterPro" id="IPR000276">
    <property type="entry name" value="GPCR_Rhodpsn"/>
</dbReference>
<feature type="transmembrane region" description="Helical" evidence="13">
    <location>
        <begin position="62"/>
        <end position="92"/>
    </location>
</feature>
<keyword evidence="2" id="KW-1003">Cell membrane</keyword>
<keyword evidence="16" id="KW-1185">Reference proteome</keyword>
<evidence type="ECO:0000259" key="14">
    <source>
        <dbReference type="PROSITE" id="PS50262"/>
    </source>
</evidence>
<dbReference type="EMBL" id="JAAWVO010031453">
    <property type="protein sequence ID" value="MBN3316778.1"/>
    <property type="molecule type" value="Genomic_DNA"/>
</dbReference>
<feature type="transmembrane region" description="Helical" evidence="13">
    <location>
        <begin position="131"/>
        <end position="159"/>
    </location>
</feature>
<evidence type="ECO:0000256" key="12">
    <source>
        <dbReference type="ARBA" id="ARBA00023224"/>
    </source>
</evidence>
<dbReference type="PRINTS" id="PR00245">
    <property type="entry name" value="OLFACTORYR"/>
</dbReference>
<feature type="non-terminal residue" evidence="15">
    <location>
        <position position="1"/>
    </location>
</feature>
<evidence type="ECO:0000256" key="8">
    <source>
        <dbReference type="ARBA" id="ARBA00023136"/>
    </source>
</evidence>
<evidence type="ECO:0000313" key="16">
    <source>
        <dbReference type="Proteomes" id="UP000736164"/>
    </source>
</evidence>
<evidence type="ECO:0000256" key="13">
    <source>
        <dbReference type="SAM" id="Phobius"/>
    </source>
</evidence>
<dbReference type="InterPro" id="IPR000725">
    <property type="entry name" value="Olfact_rcpt"/>
</dbReference>
<feature type="transmembrane region" description="Helical" evidence="13">
    <location>
        <begin position="310"/>
        <end position="334"/>
    </location>
</feature>
<evidence type="ECO:0000256" key="10">
    <source>
        <dbReference type="ARBA" id="ARBA00023170"/>
    </source>
</evidence>
<feature type="non-terminal residue" evidence="15">
    <location>
        <position position="754"/>
    </location>
</feature>
<dbReference type="Gene3D" id="1.20.1070.10">
    <property type="entry name" value="Rhodopsin 7-helix transmembrane proteins"/>
    <property type="match status" value="2"/>
</dbReference>
<dbReference type="GO" id="GO:0005549">
    <property type="term" value="F:odorant binding"/>
    <property type="evidence" value="ECO:0007669"/>
    <property type="project" value="TreeGrafter"/>
</dbReference>
<keyword evidence="5" id="KW-0552">Olfaction</keyword>
<keyword evidence="3" id="KW-0716">Sensory transduction</keyword>
<feature type="transmembrane region" description="Helical" evidence="13">
    <location>
        <begin position="416"/>
        <end position="441"/>
    </location>
</feature>
<keyword evidence="12" id="KW-0807">Transducer</keyword>
<dbReference type="PRINTS" id="PR00237">
    <property type="entry name" value="GPCRRHODOPSN"/>
</dbReference>
<keyword evidence="8 13" id="KW-0472">Membrane</keyword>
<name>A0A8J7TAI6_ATRSP</name>
<dbReference type="PANTHER" id="PTHR26451:SF966">
    <property type="entry name" value="ODORANT RECEPTOR-RELATED"/>
    <property type="match status" value="1"/>
</dbReference>
<proteinExistence type="predicted"/>
<accession>A0A8J7TAI6</accession>
<evidence type="ECO:0000256" key="2">
    <source>
        <dbReference type="ARBA" id="ARBA00022475"/>
    </source>
</evidence>
<feature type="transmembrane region" description="Helical" evidence="13">
    <location>
        <begin position="28"/>
        <end position="50"/>
    </location>
</feature>
<reference evidence="15" key="1">
    <citation type="journal article" date="2021" name="Cell">
        <title>Tracing the genetic footprints of vertebrate landing in non-teleost ray-finned fishes.</title>
        <authorList>
            <person name="Bi X."/>
            <person name="Wang K."/>
            <person name="Yang L."/>
            <person name="Pan H."/>
            <person name="Jiang H."/>
            <person name="Wei Q."/>
            <person name="Fang M."/>
            <person name="Yu H."/>
            <person name="Zhu C."/>
            <person name="Cai Y."/>
            <person name="He Y."/>
            <person name="Gan X."/>
            <person name="Zeng H."/>
            <person name="Yu D."/>
            <person name="Zhu Y."/>
            <person name="Jiang H."/>
            <person name="Qiu Q."/>
            <person name="Yang H."/>
            <person name="Zhang Y.E."/>
            <person name="Wang W."/>
            <person name="Zhu M."/>
            <person name="He S."/>
            <person name="Zhang G."/>
        </authorList>
    </citation>
    <scope>NUCLEOTIDE SEQUENCE</scope>
    <source>
        <strain evidence="15">Allg_001</strain>
    </source>
</reference>
<keyword evidence="4 13" id="KW-0812">Transmembrane</keyword>
<evidence type="ECO:0000256" key="4">
    <source>
        <dbReference type="ARBA" id="ARBA00022692"/>
    </source>
</evidence>
<dbReference type="SUPFAM" id="SSF81321">
    <property type="entry name" value="Family A G protein-coupled receptor-like"/>
    <property type="match status" value="2"/>
</dbReference>
<dbReference type="GO" id="GO:0004930">
    <property type="term" value="F:G protein-coupled receptor activity"/>
    <property type="evidence" value="ECO:0007669"/>
    <property type="project" value="UniProtKB-KW"/>
</dbReference>
<dbReference type="PANTHER" id="PTHR26451">
    <property type="entry name" value="G_PROTEIN_RECEP_F1_2 DOMAIN-CONTAINING PROTEIN"/>
    <property type="match status" value="1"/>
</dbReference>
<evidence type="ECO:0000256" key="11">
    <source>
        <dbReference type="ARBA" id="ARBA00023180"/>
    </source>
</evidence>
<evidence type="ECO:0000256" key="5">
    <source>
        <dbReference type="ARBA" id="ARBA00022725"/>
    </source>
</evidence>
<comment type="subcellular location">
    <subcellularLocation>
        <location evidence="1">Cell membrane</location>
        <topology evidence="1">Multi-pass membrane protein</topology>
    </subcellularLocation>
</comment>
<dbReference type="InterPro" id="IPR052921">
    <property type="entry name" value="GPCR1_Superfamily_Member"/>
</dbReference>
<dbReference type="PROSITE" id="PS50262">
    <property type="entry name" value="G_PROTEIN_RECEP_F1_2"/>
    <property type="match status" value="2"/>
</dbReference>
<dbReference type="GO" id="GO:0005886">
    <property type="term" value="C:plasma membrane"/>
    <property type="evidence" value="ECO:0007669"/>
    <property type="project" value="UniProtKB-SubCell"/>
</dbReference>
<organism evidence="15 16">
    <name type="scientific">Atractosteus spatula</name>
    <name type="common">Alligator gar</name>
    <name type="synonym">Lepisosteus spatula</name>
    <dbReference type="NCBI Taxonomy" id="7917"/>
    <lineage>
        <taxon>Eukaryota</taxon>
        <taxon>Metazoa</taxon>
        <taxon>Chordata</taxon>
        <taxon>Craniata</taxon>
        <taxon>Vertebrata</taxon>
        <taxon>Euteleostomi</taxon>
        <taxon>Actinopterygii</taxon>
        <taxon>Neopterygii</taxon>
        <taxon>Holostei</taxon>
        <taxon>Semionotiformes</taxon>
        <taxon>Lepisosteidae</taxon>
        <taxon>Atractosteus</taxon>
    </lineage>
</organism>
<dbReference type="GO" id="GO:0004984">
    <property type="term" value="F:olfactory receptor activity"/>
    <property type="evidence" value="ECO:0007669"/>
    <property type="project" value="InterPro"/>
</dbReference>
<feature type="transmembrane region" description="Helical" evidence="13">
    <location>
        <begin position="346"/>
        <end position="366"/>
    </location>
</feature>
<keyword evidence="7" id="KW-0297">G-protein coupled receptor</keyword>
<evidence type="ECO:0000256" key="6">
    <source>
        <dbReference type="ARBA" id="ARBA00022989"/>
    </source>
</evidence>
<feature type="transmembrane region" description="Helical" evidence="13">
    <location>
        <begin position="485"/>
        <end position="513"/>
    </location>
</feature>
<feature type="transmembrane region" description="Helical" evidence="13">
    <location>
        <begin position="386"/>
        <end position="404"/>
    </location>
</feature>
<dbReference type="FunFam" id="1.20.1070.10:FF:000024">
    <property type="entry name" value="Olfactory receptor"/>
    <property type="match status" value="2"/>
</dbReference>
<evidence type="ECO:0000256" key="3">
    <source>
        <dbReference type="ARBA" id="ARBA00022606"/>
    </source>
</evidence>
<feature type="transmembrane region" description="Helical" evidence="13">
    <location>
        <begin position="525"/>
        <end position="546"/>
    </location>
</feature>
<comment type="caution">
    <text evidence="15">The sequence shown here is derived from an EMBL/GenBank/DDBJ whole genome shotgun (WGS) entry which is preliminary data.</text>
</comment>
<evidence type="ECO:0000313" key="15">
    <source>
        <dbReference type="EMBL" id="MBN3316778.1"/>
    </source>
</evidence>
<keyword evidence="6 13" id="KW-1133">Transmembrane helix</keyword>
<dbReference type="InterPro" id="IPR017452">
    <property type="entry name" value="GPCR_Rhodpsn_7TM"/>
</dbReference>
<keyword evidence="11" id="KW-0325">Glycoprotein</keyword>
<evidence type="ECO:0000256" key="9">
    <source>
        <dbReference type="ARBA" id="ARBA00023157"/>
    </source>
</evidence>
<feature type="domain" description="G-protein coupled receptors family 1 profile" evidence="14">
    <location>
        <begin position="325"/>
        <end position="575"/>
    </location>
</feature>
<feature type="transmembrane region" description="Helical" evidence="13">
    <location>
        <begin position="171"/>
        <end position="192"/>
    </location>
</feature>
<dbReference type="AlphaFoldDB" id="A0A8J7TAI6"/>
<evidence type="ECO:0000256" key="1">
    <source>
        <dbReference type="ARBA" id="ARBA00004651"/>
    </source>
</evidence>
<gene>
    <name evidence="15" type="primary">Or51f2_13</name>
    <name evidence="15" type="ORF">GTO95_0011096</name>
</gene>
<dbReference type="SMART" id="SM01381">
    <property type="entry name" value="7TM_GPCR_Srsx"/>
    <property type="match status" value="1"/>
</dbReference>